<proteinExistence type="predicted"/>
<name>A0ACB8QK09_9AGAM</name>
<gene>
    <name evidence="1" type="ORF">K488DRAFT_86097</name>
</gene>
<dbReference type="Proteomes" id="UP000814128">
    <property type="component" value="Unassembled WGS sequence"/>
</dbReference>
<comment type="caution">
    <text evidence="1">The sequence shown here is derived from an EMBL/GenBank/DDBJ whole genome shotgun (WGS) entry which is preliminary data.</text>
</comment>
<protein>
    <submittedName>
        <fullName evidence="1">Sec63-domain-containing protein</fullName>
    </submittedName>
</protein>
<sequence>MSGRPPGKPDLSGYSYGAISSLVLTADRTGIPRRDKEPDGAPTSLVGRINPAEMGSRATRAAPKDVDKKKKKAAASAAEDAGERRRREPAPGGFGFTDILDVTADLEGLAYRPRTAETRETYELILAAVHQTLGDQAQDVVRSAADAVLETLKSEGMKDFDKKREVEDVLGPVSGDVFAQFVALARKITDYGAEDEAERDPDEERKDAEIDDEMGVAVVFDEEEQESEDEEGYEVREAEDEDEDEDAEGVEDDDAPVEGQEGEDELRIGGGAAGARAAADGGVVSPRSVDGFWVQRQVAELYPDPVTAADKAASVLSILGSDSGLRDCENQLMELFDYQSHNVITKFLRNRDVVVWCTKLARADEDERVNVEVAMRERALGWILRDLAGGGAGGAKPAAPRDEPMAVDVPKKATLAPGSVVQPKKTVDLESMAFSQGGRLMSNKRVQLPEGSFKRARKGYEEVHVPAPKKAQLDPADVVPVTALPEWARQGFPKIEKLNRVQSKLYPVAFGTDEPILLCAPTGAGKTNVAMLTILNELAKHRDEETGTFDLDAFKIVYVAPMKALVQEMVGNFSSRLGVFGIRVGELTGDAQMTKQQIAETQIIVTTPEKWDVITRKSSDTSYTNLVRLLIIDEIHLLHDERGPVLEAIIARTIRRMEQTGDYVRLVGLSATLPNYQDVATFLRVDEKKGLFYFDASTRPCPLQQQFVGVTEKKAIKRYQVMNEVCYEKVLDQAGRNQTLVFVHSRKETAKTARFLRDTAMERETLTQFVKPDTAVREILAKEAASVKDPHLRDLLPFGFAIHHAGMAREDRGLVEDLFADGSVQVLVCTATLAWGVNLPAHTVVIKGTQIYDPGKGRWVELSPQDVLQMLGRAGRPQYDTFGEGIIITNHAELQYYLSLMNQQLPIESQFVAKLADNLNAEVVLGTIRNRDEAVQWLGYTYLYVRMLRSPALYSVGADYTDDDPALIQKRADIVHTAAALLEKCHLVKYERASGRLQSTELGRIASHYYVTYNSMATYNQHLRPTMGTLELFRVFALSNEFALIPVRQDEKVELQKLLERVPIPVKESVDDKIAKVNVLLQAYISQLKLEGFALVADMVFVQQSAGRILRAMFEICLKRGWAVPARAALDMCKMVERRMWNSMTPLRQFKGVPADIVRKAEGKQFPWYRYYDLNPPELAELLGIPNAGRLVHRLVHNFPRMQLHANVLPITRSLLLIELSINADFKWDEKIHGGAEQFHVLVEDVDGEIILFSDVFVLRQRYAEAEHTLTIHVPMFEPMPPNYYVSLVSDRWLHAETRLPIFFRHLILPQKFPPPTQLLELQPLPLSALHNAEFEAIYAERLREFNKIQTQVFQALYTTDENVFVGAPTGSGKTVCAEFALLRLWSRREQPRAVCIEPFADMVEQRVAEWRTKFGKLQGGKEIVALTGETSADLRLLEKGDVIVCTPSQWDVISRRWRQRKNVQNIGLFIADEVQQVGGSDGATYEVIISRTRYVSAQTEVKTRIVACGVSLANARDLGEWIGAPSHAIFNFPPSARPLDMDIHIQSFAIPHFPSLMLAMSKPAYLAITEHAPTKPVIIFVPSRQQCRVTAEELVLHCHADDAEDRFLNIEMEDLQPHLDHVVNKDLVETLKHGVGFYHEALSKQDKRIVERLFQSGAVQVLVASRDTAWSLPVASYMVIIMGVQYYEGKEHRYRDYPIMDVLQMMGRACRPLEDDRSRCVLMCQQTRKEFYKKFLAEGLPIESHLPTHMLHDYFLAEIAVRTIENKQDAMDILTWTFFYRRMTQNPNYYNLHNVSHQHLSEHMSELVENTITDLVSSKCITIEDEMDLSPLNLGMIAAYYNISYVTVEVYTLSLKERTKMKGLLEVVASSAEFESVPIRRHEDTLLRRIYDRVPVKLENPDFEAPHVKVFVLLQAHFSRLSLPPDLAADQAAVLEKVTNLLSACVDVMSSNAWMSALGAMDLSQMCVQAVWESDSPLKQVPHFEPEIIKRCKEAGIESVYDVMDMEDDARNALLQMDSRQMRDVAAFVNSYPTLEVSHELVKGEYKAGSPIVLQVSLSKDVDDDDADDNVTVVAPYFPVRKLTNWWIVVGEQSTRQLLSIKRVTVAKSLAVKLEFTLPKGTHSLRLYVICDSYIGADHDIALDSIEVAEGDDSSEEDSDDDDAMEE</sequence>
<keyword evidence="2" id="KW-1185">Reference proteome</keyword>
<dbReference type="EMBL" id="MU273554">
    <property type="protein sequence ID" value="KAI0032171.1"/>
    <property type="molecule type" value="Genomic_DNA"/>
</dbReference>
<reference evidence="1" key="1">
    <citation type="submission" date="2021-02" db="EMBL/GenBank/DDBJ databases">
        <authorList>
            <consortium name="DOE Joint Genome Institute"/>
            <person name="Ahrendt S."/>
            <person name="Looney B.P."/>
            <person name="Miyauchi S."/>
            <person name="Morin E."/>
            <person name="Drula E."/>
            <person name="Courty P.E."/>
            <person name="Chicoki N."/>
            <person name="Fauchery L."/>
            <person name="Kohler A."/>
            <person name="Kuo A."/>
            <person name="Labutti K."/>
            <person name="Pangilinan J."/>
            <person name="Lipzen A."/>
            <person name="Riley R."/>
            <person name="Andreopoulos W."/>
            <person name="He G."/>
            <person name="Johnson J."/>
            <person name="Barry K.W."/>
            <person name="Grigoriev I.V."/>
            <person name="Nagy L."/>
            <person name="Hibbett D."/>
            <person name="Henrissat B."/>
            <person name="Matheny P.B."/>
            <person name="Labbe J."/>
            <person name="Martin F."/>
        </authorList>
    </citation>
    <scope>NUCLEOTIDE SEQUENCE</scope>
    <source>
        <strain evidence="1">EC-137</strain>
    </source>
</reference>
<reference evidence="1" key="2">
    <citation type="journal article" date="2022" name="New Phytol.">
        <title>Evolutionary transition to the ectomycorrhizal habit in the genomes of a hyperdiverse lineage of mushroom-forming fungi.</title>
        <authorList>
            <person name="Looney B."/>
            <person name="Miyauchi S."/>
            <person name="Morin E."/>
            <person name="Drula E."/>
            <person name="Courty P.E."/>
            <person name="Kohler A."/>
            <person name="Kuo A."/>
            <person name="LaButti K."/>
            <person name="Pangilinan J."/>
            <person name="Lipzen A."/>
            <person name="Riley R."/>
            <person name="Andreopoulos W."/>
            <person name="He G."/>
            <person name="Johnson J."/>
            <person name="Nolan M."/>
            <person name="Tritt A."/>
            <person name="Barry K.W."/>
            <person name="Grigoriev I.V."/>
            <person name="Nagy L.G."/>
            <person name="Hibbett D."/>
            <person name="Henrissat B."/>
            <person name="Matheny P.B."/>
            <person name="Labbe J."/>
            <person name="Martin F.M."/>
        </authorList>
    </citation>
    <scope>NUCLEOTIDE SEQUENCE</scope>
    <source>
        <strain evidence="1">EC-137</strain>
    </source>
</reference>
<accession>A0ACB8QK09</accession>
<evidence type="ECO:0000313" key="2">
    <source>
        <dbReference type="Proteomes" id="UP000814128"/>
    </source>
</evidence>
<organism evidence="1 2">
    <name type="scientific">Vararia minispora EC-137</name>
    <dbReference type="NCBI Taxonomy" id="1314806"/>
    <lineage>
        <taxon>Eukaryota</taxon>
        <taxon>Fungi</taxon>
        <taxon>Dikarya</taxon>
        <taxon>Basidiomycota</taxon>
        <taxon>Agaricomycotina</taxon>
        <taxon>Agaricomycetes</taxon>
        <taxon>Russulales</taxon>
        <taxon>Lachnocladiaceae</taxon>
        <taxon>Vararia</taxon>
    </lineage>
</organism>
<evidence type="ECO:0000313" key="1">
    <source>
        <dbReference type="EMBL" id="KAI0032171.1"/>
    </source>
</evidence>